<protein>
    <submittedName>
        <fullName evidence="6">Protein mrp homolog</fullName>
    </submittedName>
</protein>
<dbReference type="AlphaFoldDB" id="F8LF70"/>
<dbReference type="PANTHER" id="PTHR42961">
    <property type="entry name" value="IRON-SULFUR PROTEIN NUBPL"/>
    <property type="match status" value="1"/>
</dbReference>
<evidence type="ECO:0000313" key="6">
    <source>
        <dbReference type="EMBL" id="CCB92138.1"/>
    </source>
</evidence>
<dbReference type="Gene3D" id="3.40.50.300">
    <property type="entry name" value="P-loop containing nucleotide triphosphate hydrolases"/>
    <property type="match status" value="1"/>
</dbReference>
<dbReference type="GO" id="GO:0046872">
    <property type="term" value="F:metal ion binding"/>
    <property type="evidence" value="ECO:0007669"/>
    <property type="project" value="UniProtKB-KW"/>
</dbReference>
<proteinExistence type="predicted"/>
<keyword evidence="4" id="KW-0408">Iron</keyword>
<evidence type="ECO:0000256" key="2">
    <source>
        <dbReference type="ARBA" id="ARBA00022741"/>
    </source>
</evidence>
<keyword evidence="5" id="KW-0411">Iron-sulfur</keyword>
<dbReference type="InterPro" id="IPR033756">
    <property type="entry name" value="YlxH/NBP35"/>
</dbReference>
<dbReference type="SUPFAM" id="SSF52540">
    <property type="entry name" value="P-loop containing nucleoside triphosphate hydrolases"/>
    <property type="match status" value="1"/>
</dbReference>
<dbReference type="GO" id="GO:0016226">
    <property type="term" value="P:iron-sulfur cluster assembly"/>
    <property type="evidence" value="ECO:0007669"/>
    <property type="project" value="InterPro"/>
</dbReference>
<dbReference type="EMBL" id="FR872661">
    <property type="protein sequence ID" value="CCB92138.1"/>
    <property type="molecule type" value="Genomic_DNA"/>
</dbReference>
<dbReference type="Pfam" id="PF10609">
    <property type="entry name" value="ParA"/>
    <property type="match status" value="1"/>
</dbReference>
<dbReference type="PANTHER" id="PTHR42961:SF2">
    <property type="entry name" value="IRON-SULFUR PROTEIN NUBPL"/>
    <property type="match status" value="1"/>
</dbReference>
<sequence length="216" mass="23798">MLPEDRMPGQKGDRLSPALSRGIRVMSMAYFRQENEAAVIRAPIANGVISQFIHQVDWGELDYLIIDFPPGTGDIQLTLCQQAEITGAVMVTTPQEIALMDVKKSIHLFDQVNIPLLGVVENMSGMQVNDQMVYPFGRGGGERLARESGLPFLGSVPIDPLLCRKSDLGESIFDGDGEACAARAFLDVSRRVQEELEGMESPGIGRFELRWKEMGT</sequence>
<evidence type="ECO:0000256" key="3">
    <source>
        <dbReference type="ARBA" id="ARBA00022840"/>
    </source>
</evidence>
<dbReference type="CDD" id="cd02037">
    <property type="entry name" value="Mrp_NBP35"/>
    <property type="match status" value="1"/>
</dbReference>
<dbReference type="InterPro" id="IPR027417">
    <property type="entry name" value="P-loop_NTPase"/>
</dbReference>
<dbReference type="GO" id="GO:0140663">
    <property type="term" value="F:ATP-dependent FeS chaperone activity"/>
    <property type="evidence" value="ECO:0007669"/>
    <property type="project" value="InterPro"/>
</dbReference>
<dbReference type="PROSITE" id="PS01215">
    <property type="entry name" value="MRP"/>
    <property type="match status" value="1"/>
</dbReference>
<name>F8LF70_9BACT</name>
<keyword evidence="1" id="KW-0479">Metal-binding</keyword>
<gene>
    <name evidence="6" type="primary">mrp</name>
    <name evidence="6" type="ORF">WCH_AW06690</name>
</gene>
<reference evidence="6" key="1">
    <citation type="submission" date="2011-05" db="EMBL/GenBank/DDBJ databases">
        <title>Unity in variety -- the pan-genome of the Chlamydiae.</title>
        <authorList>
            <person name="Collingro A."/>
            <person name="Tischler P."/>
            <person name="Weinmaier T."/>
            <person name="Penz T."/>
            <person name="Heinz E."/>
            <person name="Brunham R.C."/>
            <person name="Read T.D."/>
            <person name="Bavoil P.M."/>
            <person name="Sachse K."/>
            <person name="Kahane S."/>
            <person name="Friedman M.G."/>
            <person name="Rattei T."/>
            <person name="Myers G.S.A."/>
            <person name="Horn M."/>
        </authorList>
    </citation>
    <scope>NUCLEOTIDE SEQUENCE</scope>
    <source>
        <strain evidence="6">2032/99</strain>
    </source>
</reference>
<keyword evidence="2" id="KW-0547">Nucleotide-binding</keyword>
<dbReference type="InterPro" id="IPR019591">
    <property type="entry name" value="Mrp/NBP35_ATP-bd"/>
</dbReference>
<keyword evidence="3" id="KW-0067">ATP-binding</keyword>
<evidence type="ECO:0000256" key="5">
    <source>
        <dbReference type="ARBA" id="ARBA00023014"/>
    </source>
</evidence>
<evidence type="ECO:0000256" key="1">
    <source>
        <dbReference type="ARBA" id="ARBA00022723"/>
    </source>
</evidence>
<dbReference type="GO" id="GO:0051539">
    <property type="term" value="F:4 iron, 4 sulfur cluster binding"/>
    <property type="evidence" value="ECO:0007669"/>
    <property type="project" value="TreeGrafter"/>
</dbReference>
<dbReference type="GO" id="GO:0005524">
    <property type="term" value="F:ATP binding"/>
    <property type="evidence" value="ECO:0007669"/>
    <property type="project" value="UniProtKB-KW"/>
</dbReference>
<evidence type="ECO:0000256" key="4">
    <source>
        <dbReference type="ARBA" id="ARBA00023004"/>
    </source>
</evidence>
<dbReference type="InterPro" id="IPR044304">
    <property type="entry name" value="NUBPL-like"/>
</dbReference>
<organism evidence="6">
    <name type="scientific">Waddlia chondrophila 2032/99</name>
    <dbReference type="NCBI Taxonomy" id="765953"/>
    <lineage>
        <taxon>Bacteria</taxon>
        <taxon>Pseudomonadati</taxon>
        <taxon>Chlamydiota</taxon>
        <taxon>Chlamydiia</taxon>
        <taxon>Parachlamydiales</taxon>
        <taxon>Waddliaceae</taxon>
        <taxon>Waddlia</taxon>
    </lineage>
</organism>
<dbReference type="InterPro" id="IPR000808">
    <property type="entry name" value="Mrp-like_CS"/>
</dbReference>
<accession>F8LF70</accession>